<organism evidence="8">
    <name type="scientific">Eutreptiella gymnastica</name>
    <dbReference type="NCBI Taxonomy" id="73025"/>
    <lineage>
        <taxon>Eukaryota</taxon>
        <taxon>Discoba</taxon>
        <taxon>Euglenozoa</taxon>
        <taxon>Euglenida</taxon>
        <taxon>Spirocuta</taxon>
        <taxon>Euglenophyceae</taxon>
        <taxon>Eutreptiales</taxon>
        <taxon>Eutreptiaceae</taxon>
        <taxon>Eutreptiella</taxon>
    </lineage>
</organism>
<evidence type="ECO:0000256" key="5">
    <source>
        <dbReference type="PROSITE-ProRule" id="PRU00042"/>
    </source>
</evidence>
<dbReference type="PROSITE" id="PS00028">
    <property type="entry name" value="ZINC_FINGER_C2H2_1"/>
    <property type="match status" value="3"/>
</dbReference>
<keyword evidence="2" id="KW-0677">Repeat</keyword>
<dbReference type="GO" id="GO:0008270">
    <property type="term" value="F:zinc ion binding"/>
    <property type="evidence" value="ECO:0007669"/>
    <property type="project" value="UniProtKB-KW"/>
</dbReference>
<name>A0A7S1ID01_9EUGL</name>
<reference evidence="8" key="1">
    <citation type="submission" date="2021-01" db="EMBL/GenBank/DDBJ databases">
        <authorList>
            <person name="Corre E."/>
            <person name="Pelletier E."/>
            <person name="Niang G."/>
            <person name="Scheremetjew M."/>
            <person name="Finn R."/>
            <person name="Kale V."/>
            <person name="Holt S."/>
            <person name="Cochrane G."/>
            <person name="Meng A."/>
            <person name="Brown T."/>
            <person name="Cohen L."/>
        </authorList>
    </citation>
    <scope>NUCLEOTIDE SEQUENCE</scope>
    <source>
        <strain evidence="8">NIES-381</strain>
    </source>
</reference>
<dbReference type="GO" id="GO:0000977">
    <property type="term" value="F:RNA polymerase II transcription regulatory region sequence-specific DNA binding"/>
    <property type="evidence" value="ECO:0007669"/>
    <property type="project" value="TreeGrafter"/>
</dbReference>
<evidence type="ECO:0000313" key="8">
    <source>
        <dbReference type="EMBL" id="CAD9008662.1"/>
    </source>
</evidence>
<dbReference type="PROSITE" id="PS50157">
    <property type="entry name" value="ZINC_FINGER_C2H2_2"/>
    <property type="match status" value="3"/>
</dbReference>
<evidence type="ECO:0000256" key="3">
    <source>
        <dbReference type="ARBA" id="ARBA00022771"/>
    </source>
</evidence>
<accession>A0A7S1ID01</accession>
<feature type="domain" description="C2H2-type" evidence="7">
    <location>
        <begin position="162"/>
        <end position="185"/>
    </location>
</feature>
<dbReference type="AlphaFoldDB" id="A0A7S1ID01"/>
<dbReference type="PANTHER" id="PTHR24409">
    <property type="entry name" value="ZINC FINGER PROTEIN 142"/>
    <property type="match status" value="1"/>
</dbReference>
<evidence type="ECO:0000256" key="6">
    <source>
        <dbReference type="SAM" id="MobiDB-lite"/>
    </source>
</evidence>
<feature type="region of interest" description="Disordered" evidence="6">
    <location>
        <begin position="179"/>
        <end position="200"/>
    </location>
</feature>
<dbReference type="PANTHER" id="PTHR24409:SF295">
    <property type="entry name" value="AZ2-RELATED"/>
    <property type="match status" value="1"/>
</dbReference>
<feature type="compositionally biased region" description="Low complexity" evidence="6">
    <location>
        <begin position="189"/>
        <end position="200"/>
    </location>
</feature>
<evidence type="ECO:0000256" key="4">
    <source>
        <dbReference type="ARBA" id="ARBA00022833"/>
    </source>
</evidence>
<feature type="domain" description="C2H2-type" evidence="7">
    <location>
        <begin position="235"/>
        <end position="263"/>
    </location>
</feature>
<feature type="compositionally biased region" description="Acidic residues" evidence="6">
    <location>
        <begin position="15"/>
        <end position="28"/>
    </location>
</feature>
<keyword evidence="3 5" id="KW-0863">Zinc-finger</keyword>
<dbReference type="GO" id="GO:0005634">
    <property type="term" value="C:nucleus"/>
    <property type="evidence" value="ECO:0007669"/>
    <property type="project" value="TreeGrafter"/>
</dbReference>
<dbReference type="Gene3D" id="3.30.160.60">
    <property type="entry name" value="Classic Zinc Finger"/>
    <property type="match status" value="2"/>
</dbReference>
<dbReference type="GO" id="GO:0000981">
    <property type="term" value="F:DNA-binding transcription factor activity, RNA polymerase II-specific"/>
    <property type="evidence" value="ECO:0007669"/>
    <property type="project" value="TreeGrafter"/>
</dbReference>
<dbReference type="EMBL" id="HBGA01053688">
    <property type="protein sequence ID" value="CAD9008662.1"/>
    <property type="molecule type" value="Transcribed_RNA"/>
</dbReference>
<dbReference type="InterPro" id="IPR013087">
    <property type="entry name" value="Znf_C2H2_type"/>
</dbReference>
<evidence type="ECO:0000256" key="2">
    <source>
        <dbReference type="ARBA" id="ARBA00022737"/>
    </source>
</evidence>
<evidence type="ECO:0000256" key="1">
    <source>
        <dbReference type="ARBA" id="ARBA00022723"/>
    </source>
</evidence>
<feature type="region of interest" description="Disordered" evidence="6">
    <location>
        <begin position="73"/>
        <end position="114"/>
    </location>
</feature>
<keyword evidence="4" id="KW-0862">Zinc</keyword>
<protein>
    <recommendedName>
        <fullName evidence="7">C2H2-type domain-containing protein</fullName>
    </recommendedName>
</protein>
<gene>
    <name evidence="8" type="ORF">EGYM00392_LOCUS19756</name>
</gene>
<sequence length="293" mass="32075">MNTETRAETSAMVAETDDREDGDSDVEMGDQGTMGDDASQEDGSEPELLSEPGEGGVKVQIVQDEALVDEIEVFSSDDDTDMAGLEGPGDSRLPEAVVDQVSSASEHDSDCEPLQRRSRRIQSILQSPPGQQPRQLFRCEACSREYASEHLLHQHRLQFHTIPCPDCDKTFSTDRGLKAHRTRTHGAGSVSPSSDAAPAPRAPVLAVLCGGRDPKEDSKAAEEGEAGPSIDIPKFQCPLCTITRARYRDLAVHYREAHPSAEPLPEMDITCPKCEHRYKDGLSLKKHFTSVHQ</sequence>
<feature type="domain" description="C2H2-type" evidence="7">
    <location>
        <begin position="137"/>
        <end position="165"/>
    </location>
</feature>
<dbReference type="Pfam" id="PF00096">
    <property type="entry name" value="zf-C2H2"/>
    <property type="match status" value="1"/>
</dbReference>
<dbReference type="SMART" id="SM00355">
    <property type="entry name" value="ZnF_C2H2"/>
    <property type="match status" value="4"/>
</dbReference>
<evidence type="ECO:0000259" key="7">
    <source>
        <dbReference type="PROSITE" id="PS50157"/>
    </source>
</evidence>
<keyword evidence="1" id="KW-0479">Metal-binding</keyword>
<proteinExistence type="predicted"/>
<feature type="region of interest" description="Disordered" evidence="6">
    <location>
        <begin position="1"/>
        <end position="57"/>
    </location>
</feature>
<feature type="compositionally biased region" description="Basic and acidic residues" evidence="6">
    <location>
        <begin position="105"/>
        <end position="114"/>
    </location>
</feature>